<dbReference type="GO" id="GO:0009360">
    <property type="term" value="C:DNA polymerase III complex"/>
    <property type="evidence" value="ECO:0007669"/>
    <property type="project" value="InterPro"/>
</dbReference>
<dbReference type="Proteomes" id="UP000321577">
    <property type="component" value="Unassembled WGS sequence"/>
</dbReference>
<dbReference type="InterPro" id="IPR027417">
    <property type="entry name" value="P-loop_NTPase"/>
</dbReference>
<evidence type="ECO:0000256" key="3">
    <source>
        <dbReference type="ARBA" id="ARBA00022705"/>
    </source>
</evidence>
<evidence type="ECO:0000259" key="6">
    <source>
        <dbReference type="Pfam" id="PF06144"/>
    </source>
</evidence>
<dbReference type="Gene3D" id="1.20.272.10">
    <property type="match status" value="1"/>
</dbReference>
<keyword evidence="2" id="KW-0548">Nucleotidyltransferase</keyword>
<keyword evidence="1" id="KW-0808">Transferase</keyword>
<keyword evidence="4" id="KW-0239">DNA-directed DNA polymerase</keyword>
<evidence type="ECO:0000313" key="7">
    <source>
        <dbReference type="EMBL" id="GEP43589.1"/>
    </source>
</evidence>
<sequence>MGSHIGPAMPPPKKAAAATASSSTSSNQFFAVVGTDEARVKEAAMRIVQRITPPEAGDFGNEIVEGQADNAEHAGQICGNVIMALQTLPFFGGGKVVWLKGANFLGDNQTGKAAASVQGFENILDVLESNLPPDIKFVLSTSSIDKRRTSFKRLSKIASMEVHDKPDTSKAGWEEAVMHHALNKARELGLSFESGALELLVQMAGDDTRQMENEIEKIDLYLGERRRCGLNTVRGMVSMSRAGVVWEIGNAIGARDLQRALELLGVLMYQGQNAIGILLAAIVPKVRNLLIVKELTSRNKVNTMSYNGFSSSLEALPSSATSHLPRKKDGTGFNVYPLFMAVAEARKFTLDELHDGLSACLAANAKLVTTQLDTKVVMERLLVGLLAPRTRKA</sequence>
<proteinExistence type="predicted"/>
<dbReference type="GO" id="GO:0003887">
    <property type="term" value="F:DNA-directed DNA polymerase activity"/>
    <property type="evidence" value="ECO:0007669"/>
    <property type="project" value="UniProtKB-KW"/>
</dbReference>
<dbReference type="Gene3D" id="1.10.8.60">
    <property type="match status" value="1"/>
</dbReference>
<dbReference type="EMBL" id="BKAG01000019">
    <property type="protein sequence ID" value="GEP43589.1"/>
    <property type="molecule type" value="Genomic_DNA"/>
</dbReference>
<evidence type="ECO:0000313" key="8">
    <source>
        <dbReference type="Proteomes" id="UP000321577"/>
    </source>
</evidence>
<dbReference type="AlphaFoldDB" id="A0A512MA26"/>
<dbReference type="GO" id="GO:0003677">
    <property type="term" value="F:DNA binding"/>
    <property type="evidence" value="ECO:0007669"/>
    <property type="project" value="InterPro"/>
</dbReference>
<feature type="domain" description="DNA polymerase III delta N-terminal" evidence="6">
    <location>
        <begin position="31"/>
        <end position="159"/>
    </location>
</feature>
<gene>
    <name evidence="7" type="primary">holA</name>
    <name evidence="7" type="ORF">BGE01nite_28800</name>
</gene>
<dbReference type="Pfam" id="PF06144">
    <property type="entry name" value="DNA_pol3_delta"/>
    <property type="match status" value="1"/>
</dbReference>
<dbReference type="NCBIfam" id="TIGR01128">
    <property type="entry name" value="holA"/>
    <property type="match status" value="1"/>
</dbReference>
<protein>
    <submittedName>
        <fullName evidence="7">DNA polymerase III subunit delta</fullName>
    </submittedName>
</protein>
<dbReference type="PANTHER" id="PTHR34388:SF1">
    <property type="entry name" value="DNA POLYMERASE III SUBUNIT DELTA"/>
    <property type="match status" value="1"/>
</dbReference>
<evidence type="ECO:0000256" key="1">
    <source>
        <dbReference type="ARBA" id="ARBA00022679"/>
    </source>
</evidence>
<dbReference type="InterPro" id="IPR010372">
    <property type="entry name" value="DNA_pol3_delta_N"/>
</dbReference>
<reference evidence="7 8" key="1">
    <citation type="submission" date="2019-07" db="EMBL/GenBank/DDBJ databases">
        <title>Whole genome shotgun sequence of Brevifollis gellanilyticus NBRC 108608.</title>
        <authorList>
            <person name="Hosoyama A."/>
            <person name="Uohara A."/>
            <person name="Ohji S."/>
            <person name="Ichikawa N."/>
        </authorList>
    </citation>
    <scope>NUCLEOTIDE SEQUENCE [LARGE SCALE GENOMIC DNA]</scope>
    <source>
        <strain evidence="7 8">NBRC 108608</strain>
    </source>
</reference>
<dbReference type="InterPro" id="IPR005790">
    <property type="entry name" value="DNA_polIII_delta"/>
</dbReference>
<evidence type="ECO:0000256" key="5">
    <source>
        <dbReference type="SAM" id="MobiDB-lite"/>
    </source>
</evidence>
<dbReference type="GO" id="GO:0006261">
    <property type="term" value="P:DNA-templated DNA replication"/>
    <property type="evidence" value="ECO:0007669"/>
    <property type="project" value="TreeGrafter"/>
</dbReference>
<keyword evidence="3" id="KW-0235">DNA replication</keyword>
<dbReference type="SUPFAM" id="SSF52540">
    <property type="entry name" value="P-loop containing nucleoside triphosphate hydrolases"/>
    <property type="match status" value="1"/>
</dbReference>
<feature type="region of interest" description="Disordered" evidence="5">
    <location>
        <begin position="1"/>
        <end position="20"/>
    </location>
</feature>
<comment type="caution">
    <text evidence="7">The sequence shown here is derived from an EMBL/GenBank/DDBJ whole genome shotgun (WGS) entry which is preliminary data.</text>
</comment>
<dbReference type="PANTHER" id="PTHR34388">
    <property type="entry name" value="DNA POLYMERASE III SUBUNIT DELTA"/>
    <property type="match status" value="1"/>
</dbReference>
<name>A0A512MA26_9BACT</name>
<dbReference type="Gene3D" id="3.40.50.300">
    <property type="entry name" value="P-loop containing nucleotide triphosphate hydrolases"/>
    <property type="match status" value="1"/>
</dbReference>
<evidence type="ECO:0000256" key="4">
    <source>
        <dbReference type="ARBA" id="ARBA00022932"/>
    </source>
</evidence>
<keyword evidence="8" id="KW-1185">Reference proteome</keyword>
<accession>A0A512MA26</accession>
<evidence type="ECO:0000256" key="2">
    <source>
        <dbReference type="ARBA" id="ARBA00022695"/>
    </source>
</evidence>
<organism evidence="7 8">
    <name type="scientific">Brevifollis gellanilyticus</name>
    <dbReference type="NCBI Taxonomy" id="748831"/>
    <lineage>
        <taxon>Bacteria</taxon>
        <taxon>Pseudomonadati</taxon>
        <taxon>Verrucomicrobiota</taxon>
        <taxon>Verrucomicrobiia</taxon>
        <taxon>Verrucomicrobiales</taxon>
        <taxon>Verrucomicrobiaceae</taxon>
    </lineage>
</organism>